<dbReference type="PANTHER" id="PTHR30313:SF2">
    <property type="entry name" value="DNA PRIMASE"/>
    <property type="match status" value="1"/>
</dbReference>
<keyword evidence="2" id="KW-0863">Zinc-finger</keyword>
<dbReference type="GO" id="GO:0008270">
    <property type="term" value="F:zinc ion binding"/>
    <property type="evidence" value="ECO:0007669"/>
    <property type="project" value="UniProtKB-KW"/>
</dbReference>
<evidence type="ECO:0000313" key="5">
    <source>
        <dbReference type="EMBL" id="PJB56635.1"/>
    </source>
</evidence>
<evidence type="ECO:0000256" key="2">
    <source>
        <dbReference type="ARBA" id="ARBA00022771"/>
    </source>
</evidence>
<evidence type="ECO:0000256" key="3">
    <source>
        <dbReference type="ARBA" id="ARBA00022833"/>
    </source>
</evidence>
<dbReference type="PANTHER" id="PTHR30313">
    <property type="entry name" value="DNA PRIMASE"/>
    <property type="match status" value="1"/>
</dbReference>
<dbReference type="SMART" id="SM00400">
    <property type="entry name" value="ZnF_CHCC"/>
    <property type="match status" value="1"/>
</dbReference>
<dbReference type="Proteomes" id="UP000228560">
    <property type="component" value="Unassembled WGS sequence"/>
</dbReference>
<dbReference type="GO" id="GO:0005737">
    <property type="term" value="C:cytoplasm"/>
    <property type="evidence" value="ECO:0007669"/>
    <property type="project" value="TreeGrafter"/>
</dbReference>
<evidence type="ECO:0000313" key="6">
    <source>
        <dbReference type="Proteomes" id="UP000228560"/>
    </source>
</evidence>
<gene>
    <name evidence="5" type="ORF">CO097_04715</name>
</gene>
<keyword evidence="3" id="KW-0862">Zinc</keyword>
<evidence type="ECO:0000256" key="1">
    <source>
        <dbReference type="ARBA" id="ARBA00022723"/>
    </source>
</evidence>
<dbReference type="EMBL" id="PFTV01000116">
    <property type="protein sequence ID" value="PJB56635.1"/>
    <property type="molecule type" value="Genomic_DNA"/>
</dbReference>
<name>A0A2M8CC36_9BACT</name>
<dbReference type="Gene3D" id="3.90.580.10">
    <property type="entry name" value="Zinc finger, CHC2-type domain"/>
    <property type="match status" value="1"/>
</dbReference>
<sequence length="199" mass="22970">MYQQIITKIITMKDYNELVNHIKENITISEVVQKLGNLQLKKKGNSLVGNCPTHHPSTSGTCFNVITDKNFCYCHNCGVGGSSIDLVMLTLNIDFKEALEWFNKSFSLGYSNNFIGINFVKTQEELQRERELKAKSFLLEELLTEGKRMLFEPEGKDALSYLVNERKFDEEKIKQTELFYLPSKSETKQILYKAYPEMS</sequence>
<dbReference type="AlphaFoldDB" id="A0A2M8CC36"/>
<dbReference type="GO" id="GO:0006269">
    <property type="term" value="P:DNA replication, synthesis of primer"/>
    <property type="evidence" value="ECO:0007669"/>
    <property type="project" value="TreeGrafter"/>
</dbReference>
<protein>
    <recommendedName>
        <fullName evidence="4">Zinc finger CHC2-type domain-containing protein</fullName>
    </recommendedName>
</protein>
<proteinExistence type="predicted"/>
<dbReference type="InterPro" id="IPR036977">
    <property type="entry name" value="DNA_primase_Znf_CHC2"/>
</dbReference>
<reference evidence="5 6" key="1">
    <citation type="submission" date="2017-09" db="EMBL/GenBank/DDBJ databases">
        <title>Depth-based differentiation of microbial function through sediment-hosted aquifers and enrichment of novel symbionts in the deep terrestrial subsurface.</title>
        <authorList>
            <person name="Probst A.J."/>
            <person name="Ladd B."/>
            <person name="Jarett J.K."/>
            <person name="Geller-Mcgrath D.E."/>
            <person name="Sieber C.M."/>
            <person name="Emerson J.B."/>
            <person name="Anantharaman K."/>
            <person name="Thomas B.C."/>
            <person name="Malmstrom R."/>
            <person name="Stieglmeier M."/>
            <person name="Klingl A."/>
            <person name="Woyke T."/>
            <person name="Ryan C.M."/>
            <person name="Banfield J.F."/>
        </authorList>
    </citation>
    <scope>NUCLEOTIDE SEQUENCE [LARGE SCALE GENOMIC DNA]</scope>
    <source>
        <strain evidence="5">CG_4_9_14_3_um_filter_33_16</strain>
    </source>
</reference>
<feature type="non-terminal residue" evidence="5">
    <location>
        <position position="199"/>
    </location>
</feature>
<dbReference type="InterPro" id="IPR050219">
    <property type="entry name" value="DnaG_primase"/>
</dbReference>
<dbReference type="InterPro" id="IPR002694">
    <property type="entry name" value="Znf_CHC2"/>
</dbReference>
<feature type="domain" description="Zinc finger CHC2-type" evidence="4">
    <location>
        <begin position="47"/>
        <end position="103"/>
    </location>
</feature>
<dbReference type="Pfam" id="PF01807">
    <property type="entry name" value="Zn_ribbon_DnaG"/>
    <property type="match status" value="1"/>
</dbReference>
<dbReference type="GO" id="GO:0003899">
    <property type="term" value="F:DNA-directed RNA polymerase activity"/>
    <property type="evidence" value="ECO:0007669"/>
    <property type="project" value="InterPro"/>
</dbReference>
<dbReference type="GO" id="GO:0003677">
    <property type="term" value="F:DNA binding"/>
    <property type="evidence" value="ECO:0007669"/>
    <property type="project" value="InterPro"/>
</dbReference>
<evidence type="ECO:0000259" key="4">
    <source>
        <dbReference type="SMART" id="SM00400"/>
    </source>
</evidence>
<accession>A0A2M8CC36</accession>
<comment type="caution">
    <text evidence="5">The sequence shown here is derived from an EMBL/GenBank/DDBJ whole genome shotgun (WGS) entry which is preliminary data.</text>
</comment>
<keyword evidence="1" id="KW-0479">Metal-binding</keyword>
<dbReference type="SUPFAM" id="SSF57783">
    <property type="entry name" value="Zinc beta-ribbon"/>
    <property type="match status" value="1"/>
</dbReference>
<organism evidence="5 6">
    <name type="scientific">Candidatus Infernicultor aquiphilus</name>
    <dbReference type="NCBI Taxonomy" id="1805029"/>
    <lineage>
        <taxon>Bacteria</taxon>
        <taxon>Pseudomonadati</taxon>
        <taxon>Atribacterota</taxon>
        <taxon>Candidatus Phoenicimicrobiia</taxon>
        <taxon>Candidatus Pheonicimicrobiales</taxon>
        <taxon>Candidatus Phoenicimicrobiaceae</taxon>
        <taxon>Candidatus Infernicultor</taxon>
    </lineage>
</organism>